<gene>
    <name evidence="1" type="ORF">ENH_00061200</name>
</gene>
<protein>
    <submittedName>
        <fullName evidence="1">Uncharacterized protein</fullName>
    </submittedName>
</protein>
<dbReference type="RefSeq" id="XP_013432611.1">
    <property type="nucleotide sequence ID" value="XM_013577157.1"/>
</dbReference>
<dbReference type="GeneID" id="25476260"/>
<evidence type="ECO:0000313" key="2">
    <source>
        <dbReference type="Proteomes" id="UP000030754"/>
    </source>
</evidence>
<keyword evidence="2" id="KW-1185">Reference proteome</keyword>
<evidence type="ECO:0000313" key="1">
    <source>
        <dbReference type="EMBL" id="CDJ64144.1"/>
    </source>
</evidence>
<reference evidence="1" key="1">
    <citation type="submission" date="2013-10" db="EMBL/GenBank/DDBJ databases">
        <title>Genomic analysis of the causative agents of coccidiosis in chickens.</title>
        <authorList>
            <person name="Reid A.J."/>
            <person name="Blake D."/>
            <person name="Billington K."/>
            <person name="Browne H."/>
            <person name="Dunn M."/>
            <person name="Hung S."/>
            <person name="Kawahara F."/>
            <person name="Miranda-Saavedra D."/>
            <person name="Mourier T."/>
            <person name="Nagra H."/>
            <person name="Otto T.D."/>
            <person name="Rawlings N."/>
            <person name="Sanchez A."/>
            <person name="Sanders M."/>
            <person name="Subramaniam C."/>
            <person name="Tay Y."/>
            <person name="Dear P."/>
            <person name="Doerig C."/>
            <person name="Gruber A."/>
            <person name="Parkinson J."/>
            <person name="Shirley M."/>
            <person name="Wan K.L."/>
            <person name="Berriman M."/>
            <person name="Tomley F."/>
            <person name="Pain A."/>
        </authorList>
    </citation>
    <scope>NUCLEOTIDE SEQUENCE [LARGE SCALE GENOMIC DNA]</scope>
    <source>
        <strain evidence="1">Houghton</strain>
    </source>
</reference>
<organism evidence="1 2">
    <name type="scientific">Eimeria necatrix</name>
    <dbReference type="NCBI Taxonomy" id="51315"/>
    <lineage>
        <taxon>Eukaryota</taxon>
        <taxon>Sar</taxon>
        <taxon>Alveolata</taxon>
        <taxon>Apicomplexa</taxon>
        <taxon>Conoidasida</taxon>
        <taxon>Coccidia</taxon>
        <taxon>Eucoccidiorida</taxon>
        <taxon>Eimeriorina</taxon>
        <taxon>Eimeriidae</taxon>
        <taxon>Eimeria</taxon>
    </lineage>
</organism>
<dbReference type="EMBL" id="HG722909">
    <property type="protein sequence ID" value="CDJ64144.1"/>
    <property type="molecule type" value="Genomic_DNA"/>
</dbReference>
<dbReference type="VEuPathDB" id="ToxoDB:ENH_00061200"/>
<dbReference type="Proteomes" id="UP000030754">
    <property type="component" value="Unassembled WGS sequence"/>
</dbReference>
<proteinExistence type="predicted"/>
<accession>U6MNW4</accession>
<dbReference type="AlphaFoldDB" id="U6MNW4"/>
<name>U6MNW4_9EIME</name>
<reference evidence="1" key="2">
    <citation type="submission" date="2013-10" db="EMBL/GenBank/DDBJ databases">
        <authorList>
            <person name="Aslett M."/>
        </authorList>
    </citation>
    <scope>NUCLEOTIDE SEQUENCE [LARGE SCALE GENOMIC DNA]</scope>
    <source>
        <strain evidence="1">Houghton</strain>
    </source>
</reference>
<dbReference type="OrthoDB" id="354832at2759"/>
<sequence length="73" mass="8043">MKWLDVALREYLPAVQEGSQGLDFGKQFMQEVEEALELLDRELVLRAASESHQRLALQHAAAAAGIRPGTPGQ</sequence>